<dbReference type="OrthoDB" id="1453037at2"/>
<dbReference type="PANTHER" id="PTHR36435">
    <property type="entry name" value="SLR1288 PROTEIN"/>
    <property type="match status" value="1"/>
</dbReference>
<feature type="transmembrane region" description="Helical" evidence="1">
    <location>
        <begin position="183"/>
        <end position="202"/>
    </location>
</feature>
<keyword evidence="1" id="KW-0472">Membrane</keyword>
<evidence type="ECO:0000259" key="2">
    <source>
        <dbReference type="Pfam" id="PF02517"/>
    </source>
</evidence>
<feature type="transmembrane region" description="Helical" evidence="1">
    <location>
        <begin position="92"/>
        <end position="111"/>
    </location>
</feature>
<feature type="transmembrane region" description="Helical" evidence="1">
    <location>
        <begin position="132"/>
        <end position="150"/>
    </location>
</feature>
<accession>A0A1M5FAP0</accession>
<dbReference type="InterPro" id="IPR003675">
    <property type="entry name" value="Rce1/LyrA-like_dom"/>
</dbReference>
<evidence type="ECO:0000313" key="3">
    <source>
        <dbReference type="EMBL" id="SHF88577.1"/>
    </source>
</evidence>
<proteinExistence type="predicted"/>
<feature type="transmembrane region" description="Helical" evidence="1">
    <location>
        <begin position="41"/>
        <end position="58"/>
    </location>
</feature>
<feature type="transmembrane region" description="Helical" evidence="1">
    <location>
        <begin position="70"/>
        <end position="86"/>
    </location>
</feature>
<feature type="transmembrane region" description="Helical" evidence="1">
    <location>
        <begin position="156"/>
        <end position="174"/>
    </location>
</feature>
<dbReference type="EMBL" id="FQVT01000003">
    <property type="protein sequence ID" value="SHF88577.1"/>
    <property type="molecule type" value="Genomic_DNA"/>
</dbReference>
<dbReference type="PANTHER" id="PTHR36435:SF1">
    <property type="entry name" value="CAAX AMINO TERMINAL PROTEASE FAMILY PROTEIN"/>
    <property type="match status" value="1"/>
</dbReference>
<reference evidence="4" key="1">
    <citation type="submission" date="2016-11" db="EMBL/GenBank/DDBJ databases">
        <authorList>
            <person name="Varghese N."/>
            <person name="Submissions S."/>
        </authorList>
    </citation>
    <scope>NUCLEOTIDE SEQUENCE [LARGE SCALE GENOMIC DNA]</scope>
    <source>
        <strain evidence="4">DSM 24579</strain>
    </source>
</reference>
<dbReference type="InterPro" id="IPR052710">
    <property type="entry name" value="CAAX_protease"/>
</dbReference>
<evidence type="ECO:0000313" key="4">
    <source>
        <dbReference type="Proteomes" id="UP000183945"/>
    </source>
</evidence>
<keyword evidence="1" id="KW-1133">Transmembrane helix</keyword>
<keyword evidence="3" id="KW-0645">Protease</keyword>
<keyword evidence="1" id="KW-0812">Transmembrane</keyword>
<dbReference type="GO" id="GO:0006508">
    <property type="term" value="P:proteolysis"/>
    <property type="evidence" value="ECO:0007669"/>
    <property type="project" value="UniProtKB-KW"/>
</dbReference>
<dbReference type="Pfam" id="PF02517">
    <property type="entry name" value="Rce1-like"/>
    <property type="match status" value="1"/>
</dbReference>
<gene>
    <name evidence="3" type="ORF">SAMN05444483_103100</name>
</gene>
<dbReference type="GO" id="GO:0080120">
    <property type="term" value="P:CAAX-box protein maturation"/>
    <property type="evidence" value="ECO:0007669"/>
    <property type="project" value="UniProtKB-ARBA"/>
</dbReference>
<dbReference type="AlphaFoldDB" id="A0A1M5FAP0"/>
<protein>
    <submittedName>
        <fullName evidence="3">CAAX protease self-immunity</fullName>
    </submittedName>
</protein>
<name>A0A1M5FAP0_SALEC</name>
<dbReference type="GO" id="GO:0004175">
    <property type="term" value="F:endopeptidase activity"/>
    <property type="evidence" value="ECO:0007669"/>
    <property type="project" value="UniProtKB-ARBA"/>
</dbReference>
<dbReference type="Proteomes" id="UP000183945">
    <property type="component" value="Unassembled WGS sequence"/>
</dbReference>
<keyword evidence="3" id="KW-0378">Hydrolase</keyword>
<feature type="domain" description="CAAX prenyl protease 2/Lysostaphin resistance protein A-like" evidence="2">
    <location>
        <begin position="40"/>
        <end position="195"/>
    </location>
</feature>
<keyword evidence="4" id="KW-1185">Reference proteome</keyword>
<organism evidence="3 4">
    <name type="scientific">Salegentibacter echinorum</name>
    <dbReference type="NCBI Taxonomy" id="1073325"/>
    <lineage>
        <taxon>Bacteria</taxon>
        <taxon>Pseudomonadati</taxon>
        <taxon>Bacteroidota</taxon>
        <taxon>Flavobacteriia</taxon>
        <taxon>Flavobacteriales</taxon>
        <taxon>Flavobacteriaceae</taxon>
        <taxon>Salegentibacter</taxon>
    </lineage>
</organism>
<evidence type="ECO:0000256" key="1">
    <source>
        <dbReference type="SAM" id="Phobius"/>
    </source>
</evidence>
<sequence length="209" mass="24525">MLGAYFLFFFLTGILNSFLPNLDLSKYQQTELFNLMDESPFTFIFMAVVIAPVLEESMFRTLIKPSFTEIYIFICAILAFISLGFIPLEAHALLKFGIIILSGVIIFLFLQSLKPSTWFRKFRIFLHRNYRMVWWLSAIIFGVVHIWNYVEGWQFDLILFLLIFPRIIAGYFFGKIKLENHSLLWPIAMHAMNNGIVAFFMLPKLFGIY</sequence>